<dbReference type="InParanoid" id="F8QC16"/>
<proteinExistence type="predicted"/>
<sequence length="258" mass="28575">MAENIATEMDHKERERALANYHKILDLIPGIFQLLINKNAEKLEFILKTPKVQLLEPPVLVGKKGHRGLGFNHPQLAMFLCPVKHLEDFIRDPKDASRTHLKLKDGQIKVNAQNLPAFLYEGKTPGEHFSPDAIDKGLLKGYYLLCKHGMTRVTPQTISYAAVQDPLEEKHNDISALKAQCAARKAAATMQTPESEPASTTPITAIAEAHSPSPHIINSPVPNDNPPPGPPQILANSDAEDEDLYQMPPRQSAFKRPL</sequence>
<dbReference type="EMBL" id="GL945489">
    <property type="protein sequence ID" value="EGN94135.1"/>
    <property type="molecule type" value="Genomic_DNA"/>
</dbReference>
<evidence type="ECO:0000313" key="2">
    <source>
        <dbReference type="EMBL" id="EGN94135.1"/>
    </source>
</evidence>
<dbReference type="AlphaFoldDB" id="F8QC16"/>
<reference evidence="3" key="1">
    <citation type="journal article" date="2011" name="Science">
        <title>The plant cell wall-decomposing machinery underlies the functional diversity of forest fungi.</title>
        <authorList>
            <person name="Eastwood D.C."/>
            <person name="Floudas D."/>
            <person name="Binder M."/>
            <person name="Majcherczyk A."/>
            <person name="Schneider P."/>
            <person name="Aerts A."/>
            <person name="Asiegbu F.O."/>
            <person name="Baker S.E."/>
            <person name="Barry K."/>
            <person name="Bendiksby M."/>
            <person name="Blumentritt M."/>
            <person name="Coutinho P.M."/>
            <person name="Cullen D."/>
            <person name="de Vries R.P."/>
            <person name="Gathman A."/>
            <person name="Goodell B."/>
            <person name="Henrissat B."/>
            <person name="Ihrmark K."/>
            <person name="Kauserud H."/>
            <person name="Kohler A."/>
            <person name="LaButti K."/>
            <person name="Lapidus A."/>
            <person name="Lavin J.L."/>
            <person name="Lee Y.-H."/>
            <person name="Lindquist E."/>
            <person name="Lilly W."/>
            <person name="Lucas S."/>
            <person name="Morin E."/>
            <person name="Murat C."/>
            <person name="Oguiza J.A."/>
            <person name="Park J."/>
            <person name="Pisabarro A.G."/>
            <person name="Riley R."/>
            <person name="Rosling A."/>
            <person name="Salamov A."/>
            <person name="Schmidt O."/>
            <person name="Schmutz J."/>
            <person name="Skrede I."/>
            <person name="Stenlid J."/>
            <person name="Wiebenga A."/>
            <person name="Xie X."/>
            <person name="Kuees U."/>
            <person name="Hibbett D.S."/>
            <person name="Hoffmeister D."/>
            <person name="Hoegberg N."/>
            <person name="Martin F."/>
            <person name="Grigoriev I.V."/>
            <person name="Watkinson S.C."/>
        </authorList>
    </citation>
    <scope>NUCLEOTIDE SEQUENCE [LARGE SCALE GENOMIC DNA]</scope>
    <source>
        <strain evidence="3">strain S7.3</strain>
    </source>
</reference>
<dbReference type="Pfam" id="PF20414">
    <property type="entry name" value="DUF6698"/>
    <property type="match status" value="1"/>
</dbReference>
<evidence type="ECO:0000313" key="3">
    <source>
        <dbReference type="Proteomes" id="UP000008063"/>
    </source>
</evidence>
<gene>
    <name evidence="2" type="ORF">SERLA73DRAFT_155892</name>
</gene>
<evidence type="ECO:0000256" key="1">
    <source>
        <dbReference type="SAM" id="MobiDB-lite"/>
    </source>
</evidence>
<accession>F8QC16</accession>
<name>F8QC16_SERL3</name>
<keyword evidence="3" id="KW-1185">Reference proteome</keyword>
<feature type="region of interest" description="Disordered" evidence="1">
    <location>
        <begin position="212"/>
        <end position="258"/>
    </location>
</feature>
<dbReference type="Proteomes" id="UP000008063">
    <property type="component" value="Unassembled WGS sequence"/>
</dbReference>
<protein>
    <submittedName>
        <fullName evidence="2">Uncharacterized protein</fullName>
    </submittedName>
</protein>
<organism evidence="3">
    <name type="scientific">Serpula lacrymans var. lacrymans (strain S7.3)</name>
    <name type="common">Dry rot fungus</name>
    <dbReference type="NCBI Taxonomy" id="936435"/>
    <lineage>
        <taxon>Eukaryota</taxon>
        <taxon>Fungi</taxon>
        <taxon>Dikarya</taxon>
        <taxon>Basidiomycota</taxon>
        <taxon>Agaricomycotina</taxon>
        <taxon>Agaricomycetes</taxon>
        <taxon>Agaricomycetidae</taxon>
        <taxon>Boletales</taxon>
        <taxon>Coniophorineae</taxon>
        <taxon>Serpulaceae</taxon>
        <taxon>Serpula</taxon>
    </lineage>
</organism>
<dbReference type="HOGENOM" id="CLU_1078336_0_0_1"/>
<dbReference type="InterPro" id="IPR046521">
    <property type="entry name" value="DUF6698"/>
</dbReference>
<dbReference type="OrthoDB" id="3220614at2759"/>